<dbReference type="EMBL" id="BT080169">
    <property type="protein sequence ID" value="ACO14593.1"/>
    <property type="molecule type" value="mRNA"/>
</dbReference>
<evidence type="ECO:0000313" key="10">
    <source>
        <dbReference type="EMBL" id="ACO14593.1"/>
    </source>
</evidence>
<accession>C1BZZ0</accession>
<keyword evidence="2 9" id="KW-0813">Transport</keyword>
<comment type="subcellular location">
    <subcellularLocation>
        <location evidence="9">Mitochondrion</location>
    </subcellularLocation>
    <subcellularLocation>
        <location evidence="9">Mitochondrion inner membrane</location>
    </subcellularLocation>
</comment>
<dbReference type="Pfam" id="PF05405">
    <property type="entry name" value="Mt_ATP-synt_B"/>
    <property type="match status" value="1"/>
</dbReference>
<reference evidence="10" key="1">
    <citation type="submission" date="2009-03" db="EMBL/GenBank/DDBJ databases">
        <title>Caligus clemensi ESTs and full-length cDNAs.</title>
        <authorList>
            <person name="Yasuike M."/>
            <person name="von Schalburg K."/>
            <person name="Cooper G."/>
            <person name="Leong J."/>
            <person name="Jones S.R.M."/>
            <person name="Koop B.F."/>
        </authorList>
    </citation>
    <scope>NUCLEOTIDE SEQUENCE</scope>
    <source>
        <tissue evidence="10">Whole</tissue>
    </source>
</reference>
<evidence type="ECO:0000256" key="8">
    <source>
        <dbReference type="ARBA" id="ARBA00023136"/>
    </source>
</evidence>
<sequence>MLSRLALRSIQNNSKIFSSLSGLRSASTSAPAEDSQRDLVNFPRRTRPIDASNVRLSIFPEEWFNAISTKTGATGPYVFLGSLSTFLLSKEIFILEHDFYVGLGLFIILGTFNNKFGGDIKNYLSDLIKADEDKIRSIRQKEFDNFNEALTQEEQAQWMASSYETLIEAKKESVALQLEAAYRSRLQEAYTKVKERLDYQLETANVQRRMEQKHMVNWILEGVQKAITAKQEEDALKKAIADLKTLA</sequence>
<protein>
    <recommendedName>
        <fullName evidence="9">ATP synthase subunit b</fullName>
    </recommendedName>
</protein>
<dbReference type="PANTHER" id="PTHR12733">
    <property type="entry name" value="MITOCHONDRIAL ATP SYNTHASE B CHAIN"/>
    <property type="match status" value="1"/>
</dbReference>
<evidence type="ECO:0000256" key="9">
    <source>
        <dbReference type="RuleBase" id="RU368017"/>
    </source>
</evidence>
<evidence type="ECO:0000256" key="6">
    <source>
        <dbReference type="ARBA" id="ARBA00023065"/>
    </source>
</evidence>
<dbReference type="SUPFAM" id="SSF161060">
    <property type="entry name" value="ATP synthase B chain-like"/>
    <property type="match status" value="1"/>
</dbReference>
<keyword evidence="8 9" id="KW-0472">Membrane</keyword>
<keyword evidence="5 9" id="KW-0999">Mitochondrion inner membrane</keyword>
<dbReference type="AlphaFoldDB" id="C1BZZ0"/>
<gene>
    <name evidence="10" type="primary">AT5F1</name>
</gene>
<evidence type="ECO:0000256" key="2">
    <source>
        <dbReference type="ARBA" id="ARBA00022448"/>
    </source>
</evidence>
<dbReference type="PANTHER" id="PTHR12733:SF3">
    <property type="entry name" value="ATP SYNTHASE F(0) COMPLEX SUBUNIT B1, MITOCHONDRIAL"/>
    <property type="match status" value="1"/>
</dbReference>
<name>C1BZZ0_CALCM</name>
<dbReference type="Gene3D" id="1.20.5.2210">
    <property type="match status" value="1"/>
</dbReference>
<organism evidence="10">
    <name type="scientific">Caligus clemensi</name>
    <name type="common">Sea louse</name>
    <dbReference type="NCBI Taxonomy" id="344056"/>
    <lineage>
        <taxon>Eukaryota</taxon>
        <taxon>Metazoa</taxon>
        <taxon>Ecdysozoa</taxon>
        <taxon>Arthropoda</taxon>
        <taxon>Crustacea</taxon>
        <taxon>Multicrustacea</taxon>
        <taxon>Hexanauplia</taxon>
        <taxon>Copepoda</taxon>
        <taxon>Siphonostomatoida</taxon>
        <taxon>Caligidae</taxon>
        <taxon>Caligus</taxon>
    </lineage>
</organism>
<proteinExistence type="evidence at transcript level"/>
<dbReference type="InterPro" id="IPR008688">
    <property type="entry name" value="ATP_synth_Bsub_B/MI25"/>
</dbReference>
<evidence type="ECO:0000256" key="4">
    <source>
        <dbReference type="ARBA" id="ARBA00022781"/>
    </source>
</evidence>
<keyword evidence="6 9" id="KW-0406">Ion transport</keyword>
<evidence type="ECO:0000256" key="3">
    <source>
        <dbReference type="ARBA" id="ARBA00022547"/>
    </source>
</evidence>
<dbReference type="GO" id="GO:0046933">
    <property type="term" value="F:proton-transporting ATP synthase activity, rotational mechanism"/>
    <property type="evidence" value="ECO:0007669"/>
    <property type="project" value="TreeGrafter"/>
</dbReference>
<comment type="subunit">
    <text evidence="9">F-type ATPases have 2 components, CF(1) - the catalytic core - and CF(0) - the membrane proton channel. CF(1) and CF(0) have multiple subunits.</text>
</comment>
<comment type="similarity">
    <text evidence="1 9">Belongs to the eukaryotic ATPase B chain family.</text>
</comment>
<evidence type="ECO:0000256" key="5">
    <source>
        <dbReference type="ARBA" id="ARBA00022792"/>
    </source>
</evidence>
<dbReference type="InterPro" id="IPR013837">
    <property type="entry name" value="ATP_synth_F0_suB"/>
</dbReference>
<keyword evidence="4 9" id="KW-0375">Hydrogen ion transport</keyword>
<evidence type="ECO:0000256" key="7">
    <source>
        <dbReference type="ARBA" id="ARBA00023128"/>
    </source>
</evidence>
<keyword evidence="7 9" id="KW-0496">Mitochondrion</keyword>
<dbReference type="GO" id="GO:0005743">
    <property type="term" value="C:mitochondrial inner membrane"/>
    <property type="evidence" value="ECO:0007669"/>
    <property type="project" value="UniProtKB-SubCell"/>
</dbReference>
<comment type="function">
    <text evidence="9">Subunit b, of the mitochondrial membrane ATP synthase complex (F(1)F(0) ATP synthase or Complex V) that produces ATP from ADP in the presence of a proton gradient across the membrane which is generated by electron transport complexes of the respiratory chain. ATP synthase complex consist of a soluble F(1) head domain - the catalytic core - and a membrane F(1) domain - the membrane proton channel. These two domains are linked by a central stalk rotating inside the F(1) region and a stationary peripheral stalk. During catalysis, ATP synthesis in the catalytic domain of F(1) is coupled via a rotary mechanism of the central stalk subunits to proton translocation. In vivo, can only synthesize ATP although its ATP hydrolase activity can be activated artificially in vitro. Part of the complex F(0) domain. Part of the complex F(0) domain and the peripheric stalk, which acts as a stator to hold the catalytic alpha(3)beta(3) subcomplex and subunit a/ATP6 static relative to the rotary elements.</text>
</comment>
<dbReference type="GO" id="GO:0045259">
    <property type="term" value="C:proton-transporting ATP synthase complex"/>
    <property type="evidence" value="ECO:0007669"/>
    <property type="project" value="UniProtKB-KW"/>
</dbReference>
<evidence type="ECO:0000256" key="1">
    <source>
        <dbReference type="ARBA" id="ARBA00007479"/>
    </source>
</evidence>
<keyword evidence="3 9" id="KW-0138">CF(0)</keyword>